<accession>A0A1F6M942</accession>
<reference evidence="2 3" key="1">
    <citation type="journal article" date="2016" name="Nat. Commun.">
        <title>Thousands of microbial genomes shed light on interconnected biogeochemical processes in an aquifer system.</title>
        <authorList>
            <person name="Anantharaman K."/>
            <person name="Brown C.T."/>
            <person name="Hug L.A."/>
            <person name="Sharon I."/>
            <person name="Castelle C.J."/>
            <person name="Probst A.J."/>
            <person name="Thomas B.C."/>
            <person name="Singh A."/>
            <person name="Wilkins M.J."/>
            <person name="Karaoz U."/>
            <person name="Brodie E.L."/>
            <person name="Williams K.H."/>
            <person name="Hubbard S.S."/>
            <person name="Banfield J.F."/>
        </authorList>
    </citation>
    <scope>NUCLEOTIDE SEQUENCE [LARGE SCALE GENOMIC DNA]</scope>
</reference>
<gene>
    <name evidence="2" type="ORF">A3C15_01970</name>
</gene>
<feature type="transmembrane region" description="Helical" evidence="1">
    <location>
        <begin position="75"/>
        <end position="93"/>
    </location>
</feature>
<feature type="transmembrane region" description="Helical" evidence="1">
    <location>
        <begin position="155"/>
        <end position="174"/>
    </location>
</feature>
<proteinExistence type="predicted"/>
<evidence type="ECO:0000256" key="1">
    <source>
        <dbReference type="SAM" id="Phobius"/>
    </source>
</evidence>
<feature type="transmembrane region" description="Helical" evidence="1">
    <location>
        <begin position="45"/>
        <end position="63"/>
    </location>
</feature>
<keyword evidence="1" id="KW-0472">Membrane</keyword>
<feature type="transmembrane region" description="Helical" evidence="1">
    <location>
        <begin position="99"/>
        <end position="118"/>
    </location>
</feature>
<feature type="transmembrane region" description="Helical" evidence="1">
    <location>
        <begin position="130"/>
        <end position="149"/>
    </location>
</feature>
<organism evidence="2 3">
    <name type="scientific">Candidatus Magasanikbacteria bacterium RIFCSPHIGHO2_02_FULL_50_9b</name>
    <dbReference type="NCBI Taxonomy" id="1798682"/>
    <lineage>
        <taxon>Bacteria</taxon>
        <taxon>Candidatus Magasanikiibacteriota</taxon>
    </lineage>
</organism>
<dbReference type="STRING" id="1798682.A3C15_01970"/>
<keyword evidence="1" id="KW-1133">Transmembrane helix</keyword>
<protein>
    <recommendedName>
        <fullName evidence="4">Glycine zipper domain-containing protein</fullName>
    </recommendedName>
</protein>
<dbReference type="AlphaFoldDB" id="A0A1F6M942"/>
<feature type="transmembrane region" description="Helical" evidence="1">
    <location>
        <begin position="12"/>
        <end position="33"/>
    </location>
</feature>
<feature type="transmembrane region" description="Helical" evidence="1">
    <location>
        <begin position="194"/>
        <end position="212"/>
    </location>
</feature>
<name>A0A1F6M942_9BACT</name>
<dbReference type="Proteomes" id="UP000176532">
    <property type="component" value="Unassembled WGS sequence"/>
</dbReference>
<dbReference type="EMBL" id="MFQD01000009">
    <property type="protein sequence ID" value="OGH68139.1"/>
    <property type="molecule type" value="Genomic_DNA"/>
</dbReference>
<comment type="caution">
    <text evidence="2">The sequence shown here is derived from an EMBL/GenBank/DDBJ whole genome shotgun (WGS) entry which is preliminary data.</text>
</comment>
<sequence>MRTHLIKIAQRTAAMFAATIAGTAILGALAFGTNNTIAQTLLPELILLALSISVITVAMHQVLAYESELPCMSGMMIGMTTGMLSGFLIGFLVGATNGMFVGSLVGIAAGALSGALVGRCCGIMGVMEGVMAGLMAGTMGPMLAVMLLADNYRAFSYLFVALCVGVFGALSVFVEREFRTLGKTHAAARNTTTLALWSIAVTTLIMLIMMLGPHGPLTILTGV</sequence>
<evidence type="ECO:0000313" key="2">
    <source>
        <dbReference type="EMBL" id="OGH68139.1"/>
    </source>
</evidence>
<evidence type="ECO:0000313" key="3">
    <source>
        <dbReference type="Proteomes" id="UP000176532"/>
    </source>
</evidence>
<evidence type="ECO:0008006" key="4">
    <source>
        <dbReference type="Google" id="ProtNLM"/>
    </source>
</evidence>
<keyword evidence="1" id="KW-0812">Transmembrane</keyword>